<evidence type="ECO:0000313" key="16">
    <source>
        <dbReference type="Proteomes" id="UP001597540"/>
    </source>
</evidence>
<feature type="region of interest" description="Disordered" evidence="13">
    <location>
        <begin position="27"/>
        <end position="48"/>
    </location>
</feature>
<comment type="subcellular location">
    <subcellularLocation>
        <location evidence="2 12">Cell membrane</location>
        <topology evidence="2 12">Lipid-anchor</topology>
    </subcellularLocation>
</comment>
<keyword evidence="10 12" id="KW-0564">Palmitate</keyword>
<proteinExistence type="inferred from homology"/>
<feature type="compositionally biased region" description="Low complexity" evidence="13">
    <location>
        <begin position="27"/>
        <end position="41"/>
    </location>
</feature>
<dbReference type="PANTHER" id="PTHR30570:SF4">
    <property type="entry name" value="PHOSPHATE-BINDING PROTEIN PSTS 1"/>
    <property type="match status" value="1"/>
</dbReference>
<dbReference type="InterPro" id="IPR050811">
    <property type="entry name" value="Phosphate_ABC_transporter"/>
</dbReference>
<evidence type="ECO:0000313" key="15">
    <source>
        <dbReference type="EMBL" id="MFD2701760.1"/>
    </source>
</evidence>
<name>A0ABW5SQS8_9BACL</name>
<keyword evidence="9" id="KW-0472">Membrane</keyword>
<evidence type="ECO:0000256" key="7">
    <source>
        <dbReference type="ARBA" id="ARBA00022592"/>
    </source>
</evidence>
<dbReference type="PANTHER" id="PTHR30570">
    <property type="entry name" value="PERIPLASMIC PHOSPHATE BINDING COMPONENT OF PHOSPHATE ABC TRANSPORTER"/>
    <property type="match status" value="1"/>
</dbReference>
<evidence type="ECO:0000256" key="6">
    <source>
        <dbReference type="ARBA" id="ARBA00022475"/>
    </source>
</evidence>
<organism evidence="15 16">
    <name type="scientific">Paenibacillus shunpengii</name>
    <dbReference type="NCBI Taxonomy" id="2054424"/>
    <lineage>
        <taxon>Bacteria</taxon>
        <taxon>Bacillati</taxon>
        <taxon>Bacillota</taxon>
        <taxon>Bacilli</taxon>
        <taxon>Bacillales</taxon>
        <taxon>Paenibacillaceae</taxon>
        <taxon>Paenibacillus</taxon>
    </lineage>
</organism>
<evidence type="ECO:0000256" key="9">
    <source>
        <dbReference type="ARBA" id="ARBA00023136"/>
    </source>
</evidence>
<dbReference type="CDD" id="cd13653">
    <property type="entry name" value="PBP2_phosphate_like_1"/>
    <property type="match status" value="1"/>
</dbReference>
<comment type="caution">
    <text evidence="15">The sequence shown here is derived from an EMBL/GenBank/DDBJ whole genome shotgun (WGS) entry which is preliminary data.</text>
</comment>
<protein>
    <recommendedName>
        <fullName evidence="12">Phosphate-binding protein</fullName>
    </recommendedName>
</protein>
<evidence type="ECO:0000256" key="2">
    <source>
        <dbReference type="ARBA" id="ARBA00004193"/>
    </source>
</evidence>
<keyword evidence="5 12" id="KW-0813">Transport</keyword>
<evidence type="ECO:0000256" key="1">
    <source>
        <dbReference type="ARBA" id="ARBA00002841"/>
    </source>
</evidence>
<dbReference type="NCBIfam" id="TIGR02136">
    <property type="entry name" value="ptsS_2"/>
    <property type="match status" value="1"/>
</dbReference>
<keyword evidence="16" id="KW-1185">Reference proteome</keyword>
<feature type="domain" description="PBP" evidence="14">
    <location>
        <begin position="49"/>
        <end position="285"/>
    </location>
</feature>
<comment type="similarity">
    <text evidence="3 12">Belongs to the PstS family.</text>
</comment>
<reference evidence="16" key="1">
    <citation type="journal article" date="2019" name="Int. J. Syst. Evol. Microbiol.">
        <title>The Global Catalogue of Microorganisms (GCM) 10K type strain sequencing project: providing services to taxonomists for standard genome sequencing and annotation.</title>
        <authorList>
            <consortium name="The Broad Institute Genomics Platform"/>
            <consortium name="The Broad Institute Genome Sequencing Center for Infectious Disease"/>
            <person name="Wu L."/>
            <person name="Ma J."/>
        </authorList>
    </citation>
    <scope>NUCLEOTIDE SEQUENCE [LARGE SCALE GENOMIC DNA]</scope>
    <source>
        <strain evidence="16">KCTC 33849</strain>
    </source>
</reference>
<keyword evidence="7 12" id="KW-0592">Phosphate transport</keyword>
<dbReference type="EMBL" id="JBHUMJ010000003">
    <property type="protein sequence ID" value="MFD2701760.1"/>
    <property type="molecule type" value="Genomic_DNA"/>
</dbReference>
<keyword evidence="6 12" id="KW-1003">Cell membrane</keyword>
<dbReference type="Gene3D" id="3.40.190.10">
    <property type="entry name" value="Periplasmic binding protein-like II"/>
    <property type="match status" value="2"/>
</dbReference>
<evidence type="ECO:0000256" key="3">
    <source>
        <dbReference type="ARBA" id="ARBA00008725"/>
    </source>
</evidence>
<evidence type="ECO:0000256" key="8">
    <source>
        <dbReference type="ARBA" id="ARBA00022729"/>
    </source>
</evidence>
<comment type="function">
    <text evidence="12">Involved in the system for phosphate transport across the cytoplasmic membrane.</text>
</comment>
<dbReference type="PROSITE" id="PS51257">
    <property type="entry name" value="PROKAR_LIPOPROTEIN"/>
    <property type="match status" value="1"/>
</dbReference>
<evidence type="ECO:0000256" key="5">
    <source>
        <dbReference type="ARBA" id="ARBA00022448"/>
    </source>
</evidence>
<dbReference type="InterPro" id="IPR011862">
    <property type="entry name" value="Phos-bd"/>
</dbReference>
<feature type="chain" id="PRO_5045008240" description="Phosphate-binding protein" evidence="12">
    <location>
        <begin position="23"/>
        <end position="315"/>
    </location>
</feature>
<dbReference type="InterPro" id="IPR024370">
    <property type="entry name" value="PBP_domain"/>
</dbReference>
<keyword evidence="8 12" id="KW-0732">Signal</keyword>
<feature type="signal peptide" evidence="12">
    <location>
        <begin position="1"/>
        <end position="22"/>
    </location>
</feature>
<accession>A0ABW5SQS8</accession>
<gene>
    <name evidence="15" type="ORF">ACFSVM_14950</name>
</gene>
<sequence length="315" mass="33111">MFKRVKKLPLMMTTLAMTVVLAACGSGTSTSGSGDTDPAGSSNGGGEATQLSGSVLAVGSTALQPLVDQAAQDFMMVEGNENITVQVQGGGSGTGLTQVADKQADIGNSDVFAEEKLEADQASQLVDHQVAVVGMAAVVNKEVGVTDLTKQQLSDIFNGKVTNWSEVGGADQDIVIINRPASSGTRATFEKYALGGAAPDLEGSIQEESSGNVKKLVTETPGAIGYLALSYLDDTLTAVKYEGIEATVENIESGEYPVWAYQHMYTNGEPNEVTKAFLDYMVSDEVQNTYVVELGYIPVSGMQVERDVEGNITKK</sequence>
<evidence type="ECO:0000256" key="11">
    <source>
        <dbReference type="ARBA" id="ARBA00023288"/>
    </source>
</evidence>
<evidence type="ECO:0000256" key="12">
    <source>
        <dbReference type="RuleBase" id="RU367119"/>
    </source>
</evidence>
<comment type="function">
    <text evidence="1">Part of the ABC transporter complex PstSACB involved in phosphate import.</text>
</comment>
<keyword evidence="11 12" id="KW-0449">Lipoprotein</keyword>
<comment type="subunit">
    <text evidence="4 12">The complex is composed of two ATP-binding proteins (PstB), two transmembrane proteins (PstC and PstA) and a solute-binding protein (PstS).</text>
</comment>
<evidence type="ECO:0000259" key="14">
    <source>
        <dbReference type="Pfam" id="PF12849"/>
    </source>
</evidence>
<evidence type="ECO:0000256" key="4">
    <source>
        <dbReference type="ARBA" id="ARBA00011529"/>
    </source>
</evidence>
<dbReference type="Proteomes" id="UP001597540">
    <property type="component" value="Unassembled WGS sequence"/>
</dbReference>
<evidence type="ECO:0000256" key="10">
    <source>
        <dbReference type="ARBA" id="ARBA00023139"/>
    </source>
</evidence>
<dbReference type="RefSeq" id="WP_090725793.1">
    <property type="nucleotide sequence ID" value="NZ_JBHUMJ010000003.1"/>
</dbReference>
<dbReference type="Pfam" id="PF12849">
    <property type="entry name" value="PBP_like_2"/>
    <property type="match status" value="1"/>
</dbReference>
<evidence type="ECO:0000256" key="13">
    <source>
        <dbReference type="SAM" id="MobiDB-lite"/>
    </source>
</evidence>
<dbReference type="SUPFAM" id="SSF53850">
    <property type="entry name" value="Periplasmic binding protein-like II"/>
    <property type="match status" value="1"/>
</dbReference>